<dbReference type="EMBL" id="ARZY01000006">
    <property type="protein sequence ID" value="EWH11156.1"/>
    <property type="molecule type" value="Genomic_DNA"/>
</dbReference>
<evidence type="ECO:0000256" key="7">
    <source>
        <dbReference type="ARBA" id="ARBA00023136"/>
    </source>
</evidence>
<evidence type="ECO:0000313" key="10">
    <source>
        <dbReference type="EMBL" id="EWH11156.1"/>
    </source>
</evidence>
<keyword evidence="11" id="KW-1185">Reference proteome</keyword>
<feature type="transmembrane region" description="Helical" evidence="8">
    <location>
        <begin position="12"/>
        <end position="35"/>
    </location>
</feature>
<name>W7QH08_9ALTE</name>
<feature type="transmembrane region" description="Helical" evidence="8">
    <location>
        <begin position="248"/>
        <end position="269"/>
    </location>
</feature>
<protein>
    <submittedName>
        <fullName evidence="10">Transmembrane protein EpsH</fullName>
    </submittedName>
</protein>
<dbReference type="GO" id="GO:0005886">
    <property type="term" value="C:plasma membrane"/>
    <property type="evidence" value="ECO:0007669"/>
    <property type="project" value="UniProtKB-SubCell"/>
</dbReference>
<dbReference type="NCBIfam" id="TIGR04178">
    <property type="entry name" value="exo_archaeo"/>
    <property type="match status" value="1"/>
</dbReference>
<reference evidence="10 11" key="1">
    <citation type="journal article" date="2014" name="Genome Announc.">
        <title>Draft Genome Sequence of the Agar-Degrading Bacterium Catenovulum sp. Strain DS-2, Isolated from Intestines of Haliotis diversicolor.</title>
        <authorList>
            <person name="Shan D."/>
            <person name="Li X."/>
            <person name="Gu Z."/>
            <person name="Wei G."/>
            <person name="Gao Z."/>
            <person name="Shao Z."/>
        </authorList>
    </citation>
    <scope>NUCLEOTIDE SEQUENCE [LARGE SCALE GENOMIC DNA]</scope>
    <source>
        <strain evidence="10 11">DS-2</strain>
    </source>
</reference>
<comment type="subcellular location">
    <subcellularLocation>
        <location evidence="1">Cell membrane</location>
        <topology evidence="1">Multi-pass membrane protein</topology>
    </subcellularLocation>
</comment>
<keyword evidence="7 8" id="KW-0472">Membrane</keyword>
<keyword evidence="4 8" id="KW-0812">Transmembrane</keyword>
<dbReference type="Pfam" id="PF09721">
    <property type="entry name" value="Exosortase_EpsH"/>
    <property type="match status" value="1"/>
</dbReference>
<feature type="transmembrane region" description="Helical" evidence="8">
    <location>
        <begin position="120"/>
        <end position="139"/>
    </location>
</feature>
<evidence type="ECO:0000256" key="1">
    <source>
        <dbReference type="ARBA" id="ARBA00004651"/>
    </source>
</evidence>
<feature type="transmembrane region" description="Helical" evidence="8">
    <location>
        <begin position="209"/>
        <end position="236"/>
    </location>
</feature>
<evidence type="ECO:0000256" key="3">
    <source>
        <dbReference type="ARBA" id="ARBA00022670"/>
    </source>
</evidence>
<dbReference type="STRING" id="1328313.DS2_04845"/>
<evidence type="ECO:0000313" key="11">
    <source>
        <dbReference type="Proteomes" id="UP000019276"/>
    </source>
</evidence>
<feature type="transmembrane region" description="Helical" evidence="8">
    <location>
        <begin position="300"/>
        <end position="319"/>
    </location>
</feature>
<accession>W7QH08</accession>
<dbReference type="Proteomes" id="UP000019276">
    <property type="component" value="Unassembled WGS sequence"/>
</dbReference>
<dbReference type="eggNOG" id="COG1269">
    <property type="taxonomic scope" value="Bacteria"/>
</dbReference>
<dbReference type="NCBIfam" id="TIGR03109">
    <property type="entry name" value="exosort_XrtA"/>
    <property type="match status" value="1"/>
</dbReference>
<dbReference type="InterPro" id="IPR019127">
    <property type="entry name" value="Exosortase"/>
</dbReference>
<comment type="caution">
    <text evidence="10">The sequence shown here is derived from an EMBL/GenBank/DDBJ whole genome shotgun (WGS) entry which is preliminary data.</text>
</comment>
<evidence type="ECO:0000256" key="2">
    <source>
        <dbReference type="ARBA" id="ARBA00022475"/>
    </source>
</evidence>
<dbReference type="GO" id="GO:0006508">
    <property type="term" value="P:proteolysis"/>
    <property type="evidence" value="ECO:0007669"/>
    <property type="project" value="UniProtKB-KW"/>
</dbReference>
<keyword evidence="6 8" id="KW-1133">Transmembrane helix</keyword>
<dbReference type="NCBIfam" id="TIGR02602">
    <property type="entry name" value="8TM_EpsH"/>
    <property type="match status" value="1"/>
</dbReference>
<organism evidence="10 11">
    <name type="scientific">Catenovulum agarivorans DS-2</name>
    <dbReference type="NCBI Taxonomy" id="1328313"/>
    <lineage>
        <taxon>Bacteria</taxon>
        <taxon>Pseudomonadati</taxon>
        <taxon>Pseudomonadota</taxon>
        <taxon>Gammaproteobacteria</taxon>
        <taxon>Alteromonadales</taxon>
        <taxon>Alteromonadaceae</taxon>
        <taxon>Catenovulum</taxon>
    </lineage>
</organism>
<feature type="transmembrane region" description="Helical" evidence="8">
    <location>
        <begin position="93"/>
        <end position="113"/>
    </location>
</feature>
<evidence type="ECO:0000256" key="8">
    <source>
        <dbReference type="SAM" id="Phobius"/>
    </source>
</evidence>
<dbReference type="PATRIC" id="fig|1328313.3.peg.1001"/>
<feature type="domain" description="Methanolan biosynthesis EpsI" evidence="9">
    <location>
        <begin position="359"/>
        <end position="492"/>
    </location>
</feature>
<dbReference type="GO" id="GO:0008233">
    <property type="term" value="F:peptidase activity"/>
    <property type="evidence" value="ECO:0007669"/>
    <property type="project" value="UniProtKB-KW"/>
</dbReference>
<dbReference type="InterPro" id="IPR013426">
    <property type="entry name" value="EpsH-like"/>
</dbReference>
<keyword evidence="2" id="KW-1003">Cell membrane</keyword>
<feature type="transmembrane region" description="Helical" evidence="8">
    <location>
        <begin position="175"/>
        <end position="203"/>
    </location>
</feature>
<evidence type="ECO:0000259" key="9">
    <source>
        <dbReference type="Pfam" id="PF11984"/>
    </source>
</evidence>
<feature type="transmembrane region" description="Helical" evidence="8">
    <location>
        <begin position="69"/>
        <end position="87"/>
    </location>
</feature>
<gene>
    <name evidence="10" type="ORF">DS2_04845</name>
</gene>
<dbReference type="AlphaFoldDB" id="W7QH08"/>
<keyword evidence="3" id="KW-0645">Protease</keyword>
<evidence type="ECO:0000256" key="6">
    <source>
        <dbReference type="ARBA" id="ARBA00022989"/>
    </source>
</evidence>
<dbReference type="NCBIfam" id="TIGR02914">
    <property type="entry name" value="EpsI_fam"/>
    <property type="match status" value="1"/>
</dbReference>
<sequence length="497" mass="56116">MQHTLINRKVDIILGLSTIFWAVAFNQGLITAYTVWITSDIFNHCLFVLPISLYLIWQKRTELQLQTIQPQFVWLTLLIPCILVYIYGYAGDIALLMHMATFAALPLIVVSIMGLKASKVILFPLAFMLFAIPVGEELIPTLQQVAASIAIFLLKLIDIPTYINGLYIEIPQGRFLVAEACSGISFFIVSIVFGCLFAYVSFYSLKRQLAFVLVSFIVPILANGVRVFGIIYIAHLTDMQYAAGADHLIYGWFFYCLVLFMLIILGNWMRDLSPTTNKQKQATFKKTEAKLSINSQKTNYHFAFVCGLLITQWLWLSLIDSPKPIEVKQLNLVTANDPKEFAVSPKIADADKIQFTQTNRFGHSVEIFIAYYAANSDGELVSGVHRRYDPTSWSLKTSRTIPLNNGNAYTARLSEITSPHGNNRLLLDIYVTNQYTGNSAVKSKLLQTLDKFLGADKQSHRLLVSAEYTELKDKKQAQQALIQSAMSFVKQLQHVYQ</sequence>
<dbReference type="InterPro" id="IPR026392">
    <property type="entry name" value="Exo/Archaeosortase_dom"/>
</dbReference>
<evidence type="ECO:0000256" key="5">
    <source>
        <dbReference type="ARBA" id="ARBA00022801"/>
    </source>
</evidence>
<evidence type="ECO:0000256" key="4">
    <source>
        <dbReference type="ARBA" id="ARBA00022692"/>
    </source>
</evidence>
<dbReference type="OrthoDB" id="9797363at2"/>
<dbReference type="RefSeq" id="WP_051479632.1">
    <property type="nucleotide sequence ID" value="NZ_ARZY01000006.1"/>
</dbReference>
<proteinExistence type="predicted"/>
<feature type="transmembrane region" description="Helical" evidence="8">
    <location>
        <begin position="41"/>
        <end position="57"/>
    </location>
</feature>
<dbReference type="InterPro" id="IPR017540">
    <property type="entry name" value="Exosortase-1"/>
</dbReference>
<dbReference type="InterPro" id="IPR014263">
    <property type="entry name" value="Methanolan_biosynth_EpsI"/>
</dbReference>
<keyword evidence="5" id="KW-0378">Hydrolase</keyword>
<dbReference type="Pfam" id="PF11984">
    <property type="entry name" value="DUF3485"/>
    <property type="match status" value="1"/>
</dbReference>